<feature type="transmembrane region" description="Helical" evidence="1">
    <location>
        <begin position="104"/>
        <end position="124"/>
    </location>
</feature>
<evidence type="ECO:0000313" key="3">
    <source>
        <dbReference type="Proteomes" id="UP001240171"/>
    </source>
</evidence>
<feature type="transmembrane region" description="Helical" evidence="1">
    <location>
        <begin position="382"/>
        <end position="401"/>
    </location>
</feature>
<sequence>MRRTGLAEVLAVIAGMVILVYILFTKPFVGVADNGDFLRVMGSIGLNYYPADEPASDRFFTYAHSHFNYDYFFRGFYVSTQIILVAVARLVGYVLNSSLFDIRVLGAIFGLLLLAATFILVRYNQYRSRIVGFLLAVLLLFVFFDIGYVAYFNSLFGEPVSMLFMLLSLGFGLWLVNEEKPSRKLLWMFFISVFFLSCAKIQNVPVGILFALIGLRLMSLHYDLKWRKTALWLSVSIFVISVVMYVAAPKDLKNINLYQTFFFGILNGSPDVKGDLEELGLPERLSVLAGTNYFEGGTAIKQDDPSLQADFYDRVSHKDVLFFYLKHPSRLIDKMEFAANNSMTIRPYYLGSYVKEEGKPAGALSFAYSTWSEFKKAHMPHSLLFIVLFYAVYYAVALVEYFRARANSTRIRIELLMVIGLVGIVGFMIPILGDGQADIGKHLFLFDVSFDMMAIVSVVWLVYRIVHLSIFRRRSYY</sequence>
<keyword evidence="1" id="KW-0472">Membrane</keyword>
<evidence type="ECO:0008006" key="4">
    <source>
        <dbReference type="Google" id="ProtNLM"/>
    </source>
</evidence>
<organism evidence="2 3">
    <name type="scientific">Paenibacillus lacisoli</name>
    <dbReference type="NCBI Taxonomy" id="3064525"/>
    <lineage>
        <taxon>Bacteria</taxon>
        <taxon>Bacillati</taxon>
        <taxon>Bacillota</taxon>
        <taxon>Bacilli</taxon>
        <taxon>Bacillales</taxon>
        <taxon>Paenibacillaceae</taxon>
        <taxon>Paenibacillus</taxon>
    </lineage>
</organism>
<feature type="transmembrane region" description="Helical" evidence="1">
    <location>
        <begin position="413"/>
        <end position="432"/>
    </location>
</feature>
<feature type="transmembrane region" description="Helical" evidence="1">
    <location>
        <begin position="444"/>
        <end position="466"/>
    </location>
</feature>
<accession>A0ABT9CDX7</accession>
<comment type="caution">
    <text evidence="2">The sequence shown here is derived from an EMBL/GenBank/DDBJ whole genome shotgun (WGS) entry which is preliminary data.</text>
</comment>
<dbReference type="Proteomes" id="UP001240171">
    <property type="component" value="Unassembled WGS sequence"/>
</dbReference>
<feature type="transmembrane region" description="Helical" evidence="1">
    <location>
        <begin position="230"/>
        <end position="248"/>
    </location>
</feature>
<keyword evidence="1" id="KW-0812">Transmembrane</keyword>
<keyword evidence="3" id="KW-1185">Reference proteome</keyword>
<protein>
    <recommendedName>
        <fullName evidence="4">Glycosyltransferase RgtA/B/C/D-like domain-containing protein</fullName>
    </recommendedName>
</protein>
<gene>
    <name evidence="2" type="ORF">Q5741_13630</name>
</gene>
<keyword evidence="1" id="KW-1133">Transmembrane helix</keyword>
<proteinExistence type="predicted"/>
<feature type="transmembrane region" description="Helical" evidence="1">
    <location>
        <begin position="130"/>
        <end position="152"/>
    </location>
</feature>
<name>A0ABT9CDX7_9BACL</name>
<evidence type="ECO:0000313" key="2">
    <source>
        <dbReference type="EMBL" id="MDO7907447.1"/>
    </source>
</evidence>
<feature type="transmembrane region" description="Helical" evidence="1">
    <location>
        <begin position="159"/>
        <end position="176"/>
    </location>
</feature>
<reference evidence="2 3" key="1">
    <citation type="submission" date="2023-07" db="EMBL/GenBank/DDBJ databases">
        <title>Paenibacillus sp. JX-17 nov. isolated from soil.</title>
        <authorList>
            <person name="Wan Y."/>
            <person name="Liu B."/>
        </authorList>
    </citation>
    <scope>NUCLEOTIDE SEQUENCE [LARGE SCALE GENOMIC DNA]</scope>
    <source>
        <strain evidence="2 3">JX-17</strain>
    </source>
</reference>
<feature type="transmembrane region" description="Helical" evidence="1">
    <location>
        <begin position="71"/>
        <end position="92"/>
    </location>
</feature>
<feature type="transmembrane region" description="Helical" evidence="1">
    <location>
        <begin position="7"/>
        <end position="24"/>
    </location>
</feature>
<evidence type="ECO:0000256" key="1">
    <source>
        <dbReference type="SAM" id="Phobius"/>
    </source>
</evidence>
<dbReference type="RefSeq" id="WP_305024656.1">
    <property type="nucleotide sequence ID" value="NZ_JAUQTB010000007.1"/>
</dbReference>
<dbReference type="EMBL" id="JAUQTB010000007">
    <property type="protein sequence ID" value="MDO7907447.1"/>
    <property type="molecule type" value="Genomic_DNA"/>
</dbReference>
<feature type="transmembrane region" description="Helical" evidence="1">
    <location>
        <begin position="188"/>
        <end position="218"/>
    </location>
</feature>